<dbReference type="Gene3D" id="3.40.47.10">
    <property type="match status" value="2"/>
</dbReference>
<dbReference type="PANTHER" id="PTHR43323:SF2">
    <property type="entry name" value="HYDROXYMETHYLGLUTARYL-COA SYNTHASE"/>
    <property type="match status" value="1"/>
</dbReference>
<sequence>MSSTSLSVMPMTNKESPWPEGVGIKAMEAYVPSQYMEQTDFEEYCGIPKGKYTVGLGQDKMGFISDREDVVSLAMTVVHRLMINHSIGMRSTYMEHQYDFYKPRMDSLYPEVDGPLSIACYGRALQHCYDDLCRKAKANGIVDTSLHQTTLDCFDALLFHSPYCKLVQKSVARLSFIDFQRNPQAHPELLRSIPCSATFEEKEVERAFLAHSQSVFESKAQPALLLAKNVGNMYTASVYLSLISFLISKPLEELVGSRIAVFSYGSGFCSSMYTIVVKKRGLEELLRSVRGIPDRLARRIKRTPQEFTDTIERGEKAYGKAPFKPSSSLDLLETGTWYLDSIDEKYRRTYELKKASVSNGILLMDILFQGCPSVAVSGFQTEPTEDEAAKRGAHRSHFPEDLKASNKLFYPEMLVKQEMVEGEDIEQAWRWQLYDSLLMKFFPLGDTSLMSTVQEVLELMSRSSLAEEEANPLLIRLGRILLDSCRKAILAATSSGEGKDFQWSLNSTSKSPSAVPKKKHNSVAVITNMIHGGSVKTVLNHHIRTTHGDGSVYPCSECSKTFKTKNYLYSHRKKVHGERTFCCE</sequence>
<dbReference type="SUPFAM" id="SSF57667">
    <property type="entry name" value="beta-beta-alpha zinc fingers"/>
    <property type="match status" value="1"/>
</dbReference>
<dbReference type="PROSITE" id="PS50157">
    <property type="entry name" value="ZINC_FINGER_C2H2_2"/>
    <property type="match status" value="1"/>
</dbReference>
<dbReference type="UniPathway" id="UPA00058">
    <property type="reaction ID" value="UER00102"/>
</dbReference>
<dbReference type="GO" id="GO:0010142">
    <property type="term" value="P:farnesyl diphosphate biosynthetic process, mevalonate pathway"/>
    <property type="evidence" value="ECO:0007669"/>
    <property type="project" value="InterPro"/>
</dbReference>
<dbReference type="EMBL" id="OB664535">
    <property type="protein sequence ID" value="CAD7232331.1"/>
    <property type="molecule type" value="Genomic_DNA"/>
</dbReference>
<comment type="similarity">
    <text evidence="4">Belongs to the thiolase-like superfamily. HMG-CoA synthase family.</text>
</comment>
<feature type="active site" description="Proton donor/acceptor" evidence="2">
    <location>
        <position position="160"/>
    </location>
</feature>
<feature type="binding site" evidence="3">
    <location>
        <position position="165"/>
    </location>
    <ligand>
        <name>CoA</name>
        <dbReference type="ChEBI" id="CHEBI:57287"/>
    </ligand>
</feature>
<reference evidence="5" key="1">
    <citation type="submission" date="2020-11" db="EMBL/GenBank/DDBJ databases">
        <authorList>
            <person name="Tran Van P."/>
        </authorList>
    </citation>
    <scope>NUCLEOTIDE SEQUENCE</scope>
</reference>
<comment type="pathway">
    <text evidence="4">Metabolic intermediate biosynthesis; (R)-mevalonate biosynthesis; (R)-mevalonate from acetyl-CoA: step 2/3.</text>
</comment>
<comment type="catalytic activity">
    <reaction evidence="4">
        <text>acetoacetyl-CoA + acetyl-CoA + H2O = (3S)-3-hydroxy-3-methylglutaryl-CoA + CoA + H(+)</text>
        <dbReference type="Rhea" id="RHEA:10188"/>
        <dbReference type="ChEBI" id="CHEBI:15377"/>
        <dbReference type="ChEBI" id="CHEBI:15378"/>
        <dbReference type="ChEBI" id="CHEBI:43074"/>
        <dbReference type="ChEBI" id="CHEBI:57286"/>
        <dbReference type="ChEBI" id="CHEBI:57287"/>
        <dbReference type="ChEBI" id="CHEBI:57288"/>
        <dbReference type="EC" id="2.3.3.10"/>
    </reaction>
</comment>
<evidence type="ECO:0000256" key="1">
    <source>
        <dbReference type="ARBA" id="ARBA00022679"/>
    </source>
</evidence>
<comment type="function">
    <text evidence="4">Catalyzes the condensation of acetyl-CoA with acetoacetyl-CoA to form HMG-CoA.</text>
</comment>
<gene>
    <name evidence="5" type="ORF">CTOB1V02_LOCUS10167</name>
</gene>
<dbReference type="InterPro" id="IPR016039">
    <property type="entry name" value="Thiolase-like"/>
</dbReference>
<dbReference type="InterPro" id="IPR013746">
    <property type="entry name" value="HMG_CoA_synt_C_dom"/>
</dbReference>
<dbReference type="GO" id="GO:0004421">
    <property type="term" value="F:hydroxymethylglutaryl-CoA synthase activity"/>
    <property type="evidence" value="ECO:0007669"/>
    <property type="project" value="UniProtKB-EC"/>
</dbReference>
<evidence type="ECO:0000256" key="3">
    <source>
        <dbReference type="PIRSR" id="PIRSR610122-2"/>
    </source>
</evidence>
<dbReference type="NCBIfam" id="TIGR01833">
    <property type="entry name" value="HMG-CoA-S_euk"/>
    <property type="match status" value="1"/>
</dbReference>
<dbReference type="GO" id="GO:0006084">
    <property type="term" value="P:acetyl-CoA metabolic process"/>
    <property type="evidence" value="ECO:0007669"/>
    <property type="project" value="InterPro"/>
</dbReference>
<feature type="non-terminal residue" evidence="5">
    <location>
        <position position="1"/>
    </location>
</feature>
<dbReference type="Pfam" id="PF08540">
    <property type="entry name" value="HMG_CoA_synt_C"/>
    <property type="match status" value="1"/>
</dbReference>
<dbReference type="InterPro" id="IPR010122">
    <property type="entry name" value="HMG_CoA_synthase_euk"/>
</dbReference>
<dbReference type="OrthoDB" id="1269963at2759"/>
<dbReference type="Gene3D" id="3.30.160.60">
    <property type="entry name" value="Classic Zinc Finger"/>
    <property type="match status" value="1"/>
</dbReference>
<keyword evidence="4" id="KW-0756">Sterol biosynthesis</keyword>
<keyword evidence="4" id="KW-0752">Steroid biosynthesis</keyword>
<keyword evidence="4" id="KW-1207">Sterol metabolism</keyword>
<accession>A0A7R8ZUH9</accession>
<feature type="binding site" evidence="3">
    <location>
        <position position="117"/>
    </location>
    <ligand>
        <name>CoA</name>
        <dbReference type="ChEBI" id="CHEBI:57287"/>
    </ligand>
</feature>
<dbReference type="InterPro" id="IPR036236">
    <property type="entry name" value="Znf_C2H2_sf"/>
</dbReference>
<keyword evidence="4" id="KW-0443">Lipid metabolism</keyword>
<evidence type="ECO:0000256" key="2">
    <source>
        <dbReference type="PIRSR" id="PIRSR610122-1"/>
    </source>
</evidence>
<proteinExistence type="inferred from homology"/>
<dbReference type="InterPro" id="IPR013087">
    <property type="entry name" value="Znf_C2H2_type"/>
</dbReference>
<feature type="binding site" evidence="3">
    <location>
        <position position="169"/>
    </location>
    <ligand>
        <name>CoA</name>
        <dbReference type="ChEBI" id="CHEBI:57287"/>
    </ligand>
</feature>
<dbReference type="PROSITE" id="PS00028">
    <property type="entry name" value="ZINC_FINGER_C2H2_1"/>
    <property type="match status" value="1"/>
</dbReference>
<dbReference type="AlphaFoldDB" id="A0A7R8ZUH9"/>
<dbReference type="PANTHER" id="PTHR43323">
    <property type="entry name" value="3-HYDROXY-3-METHYLGLUTARYL COENZYME A SYNTHASE"/>
    <property type="match status" value="1"/>
</dbReference>
<keyword evidence="4" id="KW-0444">Lipid biosynthesis</keyword>
<dbReference type="SUPFAM" id="SSF53901">
    <property type="entry name" value="Thiolase-like"/>
    <property type="match status" value="2"/>
</dbReference>
<dbReference type="EC" id="2.3.3.10" evidence="4"/>
<dbReference type="GO" id="GO:0016126">
    <property type="term" value="P:sterol biosynthetic process"/>
    <property type="evidence" value="ECO:0007669"/>
    <property type="project" value="UniProtKB-KW"/>
</dbReference>
<keyword evidence="1 4" id="KW-0808">Transferase</keyword>
<keyword evidence="4" id="KW-0753">Steroid metabolism</keyword>
<protein>
    <recommendedName>
        <fullName evidence="4">Hydroxymethylglutaryl-CoA synthase</fullName>
        <shortName evidence="4">HMG-CoA synthase</shortName>
        <ecNumber evidence="4">2.3.3.10</ecNumber>
    </recommendedName>
    <alternativeName>
        <fullName evidence="4">3-hydroxy-3-methylglutaryl coenzyme A synthase</fullName>
    </alternativeName>
</protein>
<name>A0A7R8ZUH9_9CRUS</name>
<evidence type="ECO:0000313" key="5">
    <source>
        <dbReference type="EMBL" id="CAD7232331.1"/>
    </source>
</evidence>
<dbReference type="SMART" id="SM00355">
    <property type="entry name" value="ZnF_C2H2"/>
    <property type="match status" value="1"/>
</dbReference>
<organism evidence="5">
    <name type="scientific">Cyprideis torosa</name>
    <dbReference type="NCBI Taxonomy" id="163714"/>
    <lineage>
        <taxon>Eukaryota</taxon>
        <taxon>Metazoa</taxon>
        <taxon>Ecdysozoa</taxon>
        <taxon>Arthropoda</taxon>
        <taxon>Crustacea</taxon>
        <taxon>Oligostraca</taxon>
        <taxon>Ostracoda</taxon>
        <taxon>Podocopa</taxon>
        <taxon>Podocopida</taxon>
        <taxon>Cytherocopina</taxon>
        <taxon>Cytheroidea</taxon>
        <taxon>Cytherideidae</taxon>
        <taxon>Cyprideis</taxon>
    </lineage>
</organism>
<evidence type="ECO:0000256" key="4">
    <source>
        <dbReference type="RuleBase" id="RU364071"/>
    </source>
</evidence>